<dbReference type="Proteomes" id="UP000237846">
    <property type="component" value="Unassembled WGS sequence"/>
</dbReference>
<dbReference type="AlphaFoldDB" id="A0A2T0PX94"/>
<accession>A0A2T0PX94</accession>
<comment type="caution">
    <text evidence="1">The sequence shown here is derived from an EMBL/GenBank/DDBJ whole genome shotgun (WGS) entry which is preliminary data.</text>
</comment>
<name>A0A2T0PX94_9ACTN</name>
<keyword evidence="2" id="KW-1185">Reference proteome</keyword>
<dbReference type="SUPFAM" id="SSF159888">
    <property type="entry name" value="YdhG-like"/>
    <property type="match status" value="1"/>
</dbReference>
<proteinExistence type="predicted"/>
<evidence type="ECO:0000313" key="2">
    <source>
        <dbReference type="Proteomes" id="UP000237846"/>
    </source>
</evidence>
<evidence type="ECO:0000313" key="1">
    <source>
        <dbReference type="EMBL" id="PRX96155.1"/>
    </source>
</evidence>
<gene>
    <name evidence="1" type="ORF">CLV72_108161</name>
</gene>
<reference evidence="1 2" key="1">
    <citation type="submission" date="2018-03" db="EMBL/GenBank/DDBJ databases">
        <title>Genomic Encyclopedia of Archaeal and Bacterial Type Strains, Phase II (KMG-II): from individual species to whole genera.</title>
        <authorList>
            <person name="Goeker M."/>
        </authorList>
    </citation>
    <scope>NUCLEOTIDE SEQUENCE [LARGE SCALE GENOMIC DNA]</scope>
    <source>
        <strain evidence="1 2">DSM 45601</strain>
    </source>
</reference>
<protein>
    <submittedName>
        <fullName evidence="1">Uncharacterized protein</fullName>
    </submittedName>
</protein>
<organism evidence="1 2">
    <name type="scientific">Allonocardiopsis opalescens</name>
    <dbReference type="NCBI Taxonomy" id="1144618"/>
    <lineage>
        <taxon>Bacteria</taxon>
        <taxon>Bacillati</taxon>
        <taxon>Actinomycetota</taxon>
        <taxon>Actinomycetes</taxon>
        <taxon>Streptosporangiales</taxon>
        <taxon>Allonocardiopsis</taxon>
    </lineage>
</organism>
<dbReference type="RefSeq" id="WP_281262435.1">
    <property type="nucleotide sequence ID" value="NZ_PVZC01000008.1"/>
</dbReference>
<sequence>MVRSTAADVDGYLAEVPEERRAALSRLRELCRVELPGFTEVMA</sequence>
<dbReference type="EMBL" id="PVZC01000008">
    <property type="protein sequence ID" value="PRX96155.1"/>
    <property type="molecule type" value="Genomic_DNA"/>
</dbReference>